<accession>A0A2Z5ZLN2</accession>
<dbReference type="KEGG" id="aot:AcetOri_orf04395"/>
<protein>
    <submittedName>
        <fullName evidence="1">Uncharacterized protein</fullName>
    </submittedName>
</protein>
<reference evidence="1 2" key="1">
    <citation type="submission" date="2018-02" db="EMBL/GenBank/DDBJ databases">
        <title>Acetobacter orientalis genome.</title>
        <authorList>
            <person name="Nakashima N."/>
            <person name="Tamura T."/>
        </authorList>
    </citation>
    <scope>NUCLEOTIDE SEQUENCE [LARGE SCALE GENOMIC DNA]</scope>
    <source>
        <strain evidence="1 2">FAN1</strain>
    </source>
</reference>
<dbReference type="EMBL" id="AP018515">
    <property type="protein sequence ID" value="BBC81239.1"/>
    <property type="molecule type" value="Genomic_DNA"/>
</dbReference>
<organism evidence="1 2">
    <name type="scientific">Acetobacter orientalis</name>
    <dbReference type="NCBI Taxonomy" id="146474"/>
    <lineage>
        <taxon>Bacteria</taxon>
        <taxon>Pseudomonadati</taxon>
        <taxon>Pseudomonadota</taxon>
        <taxon>Alphaproteobacteria</taxon>
        <taxon>Acetobacterales</taxon>
        <taxon>Acetobacteraceae</taxon>
        <taxon>Acetobacter</taxon>
    </lineage>
</organism>
<gene>
    <name evidence="1" type="ORF">AcetOrient_orf04395</name>
</gene>
<sequence>MPFHVLLKEPITLLGTEELKVRYISALLWSLHDGKAFP</sequence>
<evidence type="ECO:0000313" key="2">
    <source>
        <dbReference type="Proteomes" id="UP000270034"/>
    </source>
</evidence>
<proteinExistence type="predicted"/>
<name>A0A2Z5ZLN2_9PROT</name>
<dbReference type="AlphaFoldDB" id="A0A2Z5ZLN2"/>
<dbReference type="Proteomes" id="UP000270034">
    <property type="component" value="Chromosome"/>
</dbReference>
<evidence type="ECO:0000313" key="1">
    <source>
        <dbReference type="EMBL" id="BBC81239.1"/>
    </source>
</evidence>